<keyword evidence="2" id="KW-1185">Reference proteome</keyword>
<reference evidence="1 2" key="1">
    <citation type="submission" date="2024-10" db="EMBL/GenBank/DDBJ databases">
        <title>Updated reference genomes for cyclostephanoid diatoms.</title>
        <authorList>
            <person name="Roberts W.R."/>
            <person name="Alverson A.J."/>
        </authorList>
    </citation>
    <scope>NUCLEOTIDE SEQUENCE [LARGE SCALE GENOMIC DNA]</scope>
    <source>
        <strain evidence="1 2">AJA232-27</strain>
    </source>
</reference>
<proteinExistence type="predicted"/>
<accession>A0ABD3N179</accession>
<dbReference type="AlphaFoldDB" id="A0ABD3N179"/>
<name>A0ABD3N179_9STRA</name>
<comment type="caution">
    <text evidence="1">The sequence shown here is derived from an EMBL/GenBank/DDBJ whole genome shotgun (WGS) entry which is preliminary data.</text>
</comment>
<gene>
    <name evidence="1" type="ORF">ACHAWU_005770</name>
</gene>
<protein>
    <submittedName>
        <fullName evidence="1">Uncharacterized protein</fullName>
    </submittedName>
</protein>
<sequence length="379" mass="42541">MVRLRLRRLSNTTSLLLAAITATTLLLFIKSASRPDADAIHRASRVPVPASSSLRRSNCQIIYVLGVEGSLHHGFMPVIKALAEQQVDPASGSRYHVVKGHDILRAAIFGSKRSGHVPISDPRLVQETLAAICPPNNNRNNGNEEEVEVEEKHIILEGNSFPSGRTEYSTFRVPRQQDWQSMTPNEIAISPQALHHPTNLYEFYNAYSPHVDIRFVVLHRPYLDTIASHTGFDSGPVQHSRVISGFLLLLSRFLVSHMYYHYNIAPDSDSPSASSNGKDGVPVWTIVCAEQLTSKEHETAQQLLTAREQIVLSLANFLEWPQQSCIQCFDNWKESSRESPEKRLGTDTTNIVLEHAKSLMGIWPPRRIEDGLPQQQCRM</sequence>
<dbReference type="EMBL" id="JALLBG020000052">
    <property type="protein sequence ID" value="KAL3769722.1"/>
    <property type="molecule type" value="Genomic_DNA"/>
</dbReference>
<evidence type="ECO:0000313" key="1">
    <source>
        <dbReference type="EMBL" id="KAL3769722.1"/>
    </source>
</evidence>
<evidence type="ECO:0000313" key="2">
    <source>
        <dbReference type="Proteomes" id="UP001530293"/>
    </source>
</evidence>
<organism evidence="1 2">
    <name type="scientific">Discostella pseudostelligera</name>
    <dbReference type="NCBI Taxonomy" id="259834"/>
    <lineage>
        <taxon>Eukaryota</taxon>
        <taxon>Sar</taxon>
        <taxon>Stramenopiles</taxon>
        <taxon>Ochrophyta</taxon>
        <taxon>Bacillariophyta</taxon>
        <taxon>Coscinodiscophyceae</taxon>
        <taxon>Thalassiosirophycidae</taxon>
        <taxon>Stephanodiscales</taxon>
        <taxon>Stephanodiscaceae</taxon>
        <taxon>Discostella</taxon>
    </lineage>
</organism>
<dbReference type="Proteomes" id="UP001530293">
    <property type="component" value="Unassembled WGS sequence"/>
</dbReference>